<dbReference type="PANTHER" id="PTHR46526">
    <property type="entry name" value="CHORDIN"/>
    <property type="match status" value="1"/>
</dbReference>
<dbReference type="SMART" id="SM00754">
    <property type="entry name" value="CHRD"/>
    <property type="match status" value="8"/>
</dbReference>
<dbReference type="Pfam" id="PF07452">
    <property type="entry name" value="CHRD"/>
    <property type="match status" value="8"/>
</dbReference>
<dbReference type="PROSITE" id="PS50933">
    <property type="entry name" value="CHRD"/>
    <property type="match status" value="4"/>
</dbReference>
<feature type="domain" description="CHRD" evidence="2">
    <location>
        <begin position="265"/>
        <end position="396"/>
    </location>
</feature>
<feature type="domain" description="CHRD" evidence="2">
    <location>
        <begin position="1649"/>
        <end position="1780"/>
    </location>
</feature>
<comment type="caution">
    <text evidence="3">The sequence shown here is derived from an EMBL/GenBank/DDBJ whole genome shotgun (WGS) entry which is preliminary data.</text>
</comment>
<name>A0A923T9D9_9BACT</name>
<dbReference type="Pfam" id="PF18962">
    <property type="entry name" value="Por_Secre_tail"/>
    <property type="match status" value="1"/>
</dbReference>
<reference evidence="3" key="1">
    <citation type="submission" date="2020-08" db="EMBL/GenBank/DDBJ databases">
        <title>Lewinella bacteria from marine environments.</title>
        <authorList>
            <person name="Zhong Y."/>
        </authorList>
    </citation>
    <scope>NUCLEOTIDE SEQUENCE</scope>
    <source>
        <strain evidence="3">KCTC 42187</strain>
    </source>
</reference>
<feature type="signal peptide" evidence="1">
    <location>
        <begin position="1"/>
        <end position="33"/>
    </location>
</feature>
<feature type="domain" description="CHRD" evidence="2">
    <location>
        <begin position="525"/>
        <end position="657"/>
    </location>
</feature>
<evidence type="ECO:0000256" key="1">
    <source>
        <dbReference type="SAM" id="SignalP"/>
    </source>
</evidence>
<keyword evidence="4" id="KW-1185">Reference proteome</keyword>
<evidence type="ECO:0000313" key="4">
    <source>
        <dbReference type="Proteomes" id="UP000650081"/>
    </source>
</evidence>
<protein>
    <submittedName>
        <fullName evidence="3">CHRD domain-containing protein</fullName>
    </submittedName>
</protein>
<sequence length="2144" mass="222455">MHYKFYQGARLLLLALFTTLLVPLAAQSPECNAGELTSPNGTPYIPVCLDDMDEGLTDIIRTGFVGGTSQYFLTNPGGFILEVLEGDPPFDLRSYGARVLAIWSVSYTGDLIGVAVGDNICLSAATGCFSLSNPIVVNRKRGDDCDDFCVADGGMLTLTNGGGTETDICISDTLDARVDVTLTGNLRGDQMTFLITNDTGRILSIPTDDGPFDLSAAGAGTCLIWHLSYDDDLTGLEVGNTPMDFDGCFSLSNPITVNRAEGFDCINDFVAQLSGTNGVPCPVTSTGTGSVQATLTDSVLTVSGSFSGLTSDFDPNIAGGAHIHLGLAGEAGPIALPLTTTLDGDLRGGTFAAEDNTFTLTADQVEALRNRGFYINIHTLDYPAGEIRGQLLAADADAYAAAYLLGVNENPSIYSPAQGATMVERDGNTITVSGSFSGLMAPVATQIVGGAHIHLGIAGRNGPVIFPLTLDLSADSTGATIAAADNIFTLTDEQVTAMDEERLYVNIHSAAVMSGELRGQIMPLATATFYANLSGHQEQPVPVNTPGNGRAMLNFDGDSTLTLSGSVNDLMDSVLLSLAGGAHLHLGLAGESGPVVFPLTISLDSAGTSGQWLPADNTFTLTPEQVDAFYARGYYVNVHSTAVNSGEVRGQVMNLAKGYFGSNLAGINANPEAKKTAGNGFVIYELCDDELVATGSFQELESDFAAEIAGGSHIHVGDAANTGGIVFQLNVEVDSTLRAGVYRAADNRFAIDSLQRATLLAGGYYFNLHTVDHPSGEIRGQLLRDDDAFPTAPNIIVPEDSARVTVFEGGSDLEEGAFEAATDPDGDLVVYTIEVTEPEDMAFDSIIACLKVGTRTSSTATIGAIYDTLIANGGVAGLEVPLRYRIVASDGSVATPGPARTIVLIIGTAPCEVDGGTLALEDGSTDLSICAGDGIPDSISVVVTDTVGTSFTYIVTDSNGVIIDVPANQPFDFDAGDGGTYLIYAVSHDSTFTGATVGENLDDLDGCFDLSNAIVVTRLTGTDCPGCNVDGGNLALEDGTTAFTICAGDGIADSFNVVLTDTVGANFTYLVTDSEGVILSVPANQPFDFEGAGGGACNLYAVSHDSTFIGATVGANLEDLAGCFDLSNAIVVTRLTGTDCDGCNVDGGTLTLADSTTSVTICAGDSIADSLSVVLTDTVGSNFTYIITDSEGMILSVPADQPFDFEGAGGGTCSIYAVSHDSTFTGATVGANLADLGGCFDLSNAIVVTRLTGDACDNIGGFTAQLSGLNELPTPVTTTARGTVSATLEGNTLTVSGSFSDLSSDFDVNVAGGAHIHSGLAGQAGGIVFRLNSELDSTLRSGTFVADSNVFELTPEQVTLLQDRGMYVNIHTLDYAAGELRGQLLPATVEAVKTTQLLGVNEVPAVVTEAIGGVMIERVGNTLTVSGSFSGLNGPVATDIVGGAHIHRAVAGRNGPVIFPLTLNLSADSLSATIAAADNVFALTDEQVDALNDEMYYVNIHSAAVRSGELRGQISDLTVSSFYANLSGHQEQPAAVNTPADGRVMLYFDGDSTLTVSGSVRNLMDTVATSIAGGSHIHLGGTGTSGPIAFPLQIALDADRRGGVWLADSNTFTLAPAQVAALYNREYYVNVHSGAVMSGEVRGQALHLAKGYFGANLSGLNSNPNAVKSTGNGFLLFEASGNQLVAMGAFDDLEGDFDASIAGGSHLHLGDATTTGGIAVEMNAEVSSDLKSGSYAPDSNRFTLTAPQVSALRDGGLYFNLHTTTNPAGEIRGQVLRDDNAYPAAPEILLPADGATVTVFPGGTDADTASISRSTDPNGDTVVYILELVGMEDAEFTTLLACIKVGADTSFTQALVGLYDTLSGLGLPNGVSIPLRYRFKASDGSVATAGEAQTVTITLAAERPGILAVNEVGRDGAVEFINLGNSTTFLGDYYIGGNGDFQRIGDLNILCGDLTLKPGDRISVQLDAVAGLDAGELALLSTNGYNAPNVVIYSYLAWGEGNRTGENLAVAEGLWDFNTELGSPTDDVSIQLIPNRTAREYALGAPTPCAPNVLSVSTRTQEAADLLRVFPNPFTTRLTLEVGGLRAESTQLQLLDINGRVLAQQTLNLRDGRIELSTDQLSAGAYLLRLTNQSGVSTRRIIRQ</sequence>
<dbReference type="InterPro" id="IPR010895">
    <property type="entry name" value="CHRD"/>
</dbReference>
<dbReference type="InterPro" id="IPR026444">
    <property type="entry name" value="Secre_tail"/>
</dbReference>
<dbReference type="Proteomes" id="UP000650081">
    <property type="component" value="Unassembled WGS sequence"/>
</dbReference>
<keyword evidence="1" id="KW-0732">Signal</keyword>
<proteinExistence type="predicted"/>
<accession>A0A923T9D9</accession>
<feature type="domain" description="CHRD" evidence="2">
    <location>
        <begin position="1258"/>
        <end position="1389"/>
    </location>
</feature>
<dbReference type="InterPro" id="IPR052278">
    <property type="entry name" value="Chordin-like_regulators"/>
</dbReference>
<dbReference type="GO" id="GO:0005615">
    <property type="term" value="C:extracellular space"/>
    <property type="evidence" value="ECO:0007669"/>
    <property type="project" value="TreeGrafter"/>
</dbReference>
<feature type="chain" id="PRO_5037716466" evidence="1">
    <location>
        <begin position="34"/>
        <end position="2144"/>
    </location>
</feature>
<dbReference type="GO" id="GO:0036122">
    <property type="term" value="F:BMP binding"/>
    <property type="evidence" value="ECO:0007669"/>
    <property type="project" value="TreeGrafter"/>
</dbReference>
<evidence type="ECO:0000313" key="3">
    <source>
        <dbReference type="EMBL" id="MBC6995409.1"/>
    </source>
</evidence>
<evidence type="ECO:0000259" key="2">
    <source>
        <dbReference type="PROSITE" id="PS50933"/>
    </source>
</evidence>
<organism evidence="3 4">
    <name type="scientific">Neolewinella lacunae</name>
    <dbReference type="NCBI Taxonomy" id="1517758"/>
    <lineage>
        <taxon>Bacteria</taxon>
        <taxon>Pseudomonadati</taxon>
        <taxon>Bacteroidota</taxon>
        <taxon>Saprospiria</taxon>
        <taxon>Saprospirales</taxon>
        <taxon>Lewinellaceae</taxon>
        <taxon>Neolewinella</taxon>
    </lineage>
</organism>
<dbReference type="PANTHER" id="PTHR46526:SF1">
    <property type="entry name" value="CHORDIN"/>
    <property type="match status" value="1"/>
</dbReference>
<dbReference type="NCBIfam" id="TIGR04183">
    <property type="entry name" value="Por_Secre_tail"/>
    <property type="match status" value="1"/>
</dbReference>
<gene>
    <name evidence="3" type="ORF">H9S92_14640</name>
</gene>
<dbReference type="EMBL" id="JACSIT010000136">
    <property type="protein sequence ID" value="MBC6995409.1"/>
    <property type="molecule type" value="Genomic_DNA"/>
</dbReference>
<dbReference type="RefSeq" id="WP_187467448.1">
    <property type="nucleotide sequence ID" value="NZ_JACSIT010000136.1"/>
</dbReference>